<evidence type="ECO:0000313" key="10">
    <source>
        <dbReference type="EMBL" id="RCS29406.1"/>
    </source>
</evidence>
<dbReference type="InterPro" id="IPR013784">
    <property type="entry name" value="Carb-bd-like_fold"/>
</dbReference>
<keyword evidence="4" id="KW-0812">Transmembrane</keyword>
<dbReference type="PANTHER" id="PTHR30069:SF46">
    <property type="entry name" value="OAR PROTEIN"/>
    <property type="match status" value="1"/>
</dbReference>
<dbReference type="Gene3D" id="2.60.40.1120">
    <property type="entry name" value="Carboxypeptidase-like, regulatory domain"/>
    <property type="match status" value="1"/>
</dbReference>
<comment type="subcellular location">
    <subcellularLocation>
        <location evidence="1">Cell outer membrane</location>
        <topology evidence="1">Multi-pass membrane protein</topology>
    </subcellularLocation>
</comment>
<organism evidence="10 11">
    <name type="scientific">Rhodanobacter denitrificans</name>
    <dbReference type="NCBI Taxonomy" id="666685"/>
    <lineage>
        <taxon>Bacteria</taxon>
        <taxon>Pseudomonadati</taxon>
        <taxon>Pseudomonadota</taxon>
        <taxon>Gammaproteobacteria</taxon>
        <taxon>Lysobacterales</taxon>
        <taxon>Rhodanobacteraceae</taxon>
        <taxon>Rhodanobacter</taxon>
    </lineage>
</organism>
<keyword evidence="11" id="KW-1185">Reference proteome</keyword>
<dbReference type="AlphaFoldDB" id="A0A368KE71"/>
<dbReference type="GO" id="GO:0044718">
    <property type="term" value="P:siderophore transmembrane transport"/>
    <property type="evidence" value="ECO:0007669"/>
    <property type="project" value="TreeGrafter"/>
</dbReference>
<sequence>MKLRNTSRNIRLRRSALAIGLALSLIGGSAFAQSRSAGSIFGDAAAGSQITIVSTDTGLTRTIVADAKGRYRANELPIGNYTVTATKDGTTVGSRDNVRVSIGGTAVNFVAANAQDLGAVTVTASALPAIDVSRVDTSTDLTATIMDNVPVARDITQAAVLAPSVIPADSRYGNSVSFGGSAASENAYFINGYPVTNALTNIGSTTLPFDAIDAMQVITGGYSARYGRSTGGVINVSTKSGSNQWKFGALTTWTPESLRSTRKNIYYQPDTGAQNAGKKYYDRSKFVSNPFTYGVYASGPLIKDRLFVYASGEWERDNYAYNQAVGNAARTAYLTDEIRKPRWLTKVDWNINDSNLVEVTALSDKAGTTRSRYAYSFADGTHGDVKNGGYRYKDGGETYIGKYTGYLTDSLTLSALYGKQTTQHFSAPYGYDPSQVNISDTRPISNKVTGLQPYTTLADPKAYDKTDGYRIDLDWKLGDHDISFGYDVSNSESEAGTVMSGPRYAWFYARTGALGDIPSSGGLTTAPNSDYVYKYIYENGGTFKVEQKAFYVEDRWQVSDRWLVSLGVRNDGFDNYNSDGIKYVSQKNQWAPRVGFSWDVNGDSSLKIFGNAGRYFLAMPLNVAVRGASGSTYTTEFFSFTGIDPTTGVPTGLTALGNGPYSSNNEYGQAPDPRTVAAKNLKSHYQDEYILGMQQAIGPKWNWGARLQYRDLKSAIDDQCDNRPMLKYMAEHNIAVDPGYSYSPDCRLFNPGANNVMLLDLPDAAGSPELVAVPYSKEDMGMYMKRKYIGLDLFLEHPFADNWFGRLDYTLSHSYGNDEGQLDSDIGQGDVSQTVLFDHKELMAYGGGNLPNDRRHVLKAYGYYQFTPEWQMGGTLIAQTGRPKSCLGYLPQDAAEYSTFWADYLDYGRYYHYCGGKPVPRGSLGRLPTDIQLSLNVAYIPRWANGNLKLKLDVFNVLNRQVAQNVEERGELGGIGAVADSRFRVISYDAPRSLRFTARYDFSL</sequence>
<evidence type="ECO:0000256" key="3">
    <source>
        <dbReference type="ARBA" id="ARBA00022452"/>
    </source>
</evidence>
<feature type="domain" description="TonB-dependent transporter Oar-like beta-barrel" evidence="9">
    <location>
        <begin position="584"/>
        <end position="866"/>
    </location>
</feature>
<dbReference type="InterPro" id="IPR036942">
    <property type="entry name" value="Beta-barrel_TonB_sf"/>
</dbReference>
<dbReference type="Gene3D" id="2.40.170.20">
    <property type="entry name" value="TonB-dependent receptor, beta-barrel domain"/>
    <property type="match status" value="1"/>
</dbReference>
<dbReference type="Proteomes" id="UP000252387">
    <property type="component" value="Unassembled WGS sequence"/>
</dbReference>
<keyword evidence="5" id="KW-0472">Membrane</keyword>
<evidence type="ECO:0000259" key="8">
    <source>
        <dbReference type="Pfam" id="PF07715"/>
    </source>
</evidence>
<evidence type="ECO:0000256" key="6">
    <source>
        <dbReference type="ARBA" id="ARBA00023237"/>
    </source>
</evidence>
<evidence type="ECO:0000256" key="7">
    <source>
        <dbReference type="SAM" id="SignalP"/>
    </source>
</evidence>
<proteinExistence type="predicted"/>
<dbReference type="Pfam" id="PF07715">
    <property type="entry name" value="Plug"/>
    <property type="match status" value="1"/>
</dbReference>
<dbReference type="InterPro" id="IPR037066">
    <property type="entry name" value="Plug_dom_sf"/>
</dbReference>
<gene>
    <name evidence="10" type="ORF">DEO45_13005</name>
</gene>
<keyword evidence="2" id="KW-0813">Transport</keyword>
<evidence type="ECO:0000256" key="5">
    <source>
        <dbReference type="ARBA" id="ARBA00023136"/>
    </source>
</evidence>
<keyword evidence="7" id="KW-0732">Signal</keyword>
<dbReference type="InterPro" id="IPR012910">
    <property type="entry name" value="Plug_dom"/>
</dbReference>
<evidence type="ECO:0000256" key="2">
    <source>
        <dbReference type="ARBA" id="ARBA00022448"/>
    </source>
</evidence>
<dbReference type="SUPFAM" id="SSF49452">
    <property type="entry name" value="Starch-binding domain-like"/>
    <property type="match status" value="1"/>
</dbReference>
<keyword evidence="10" id="KW-0675">Receptor</keyword>
<dbReference type="InterPro" id="IPR039426">
    <property type="entry name" value="TonB-dep_rcpt-like"/>
</dbReference>
<dbReference type="RefSeq" id="WP_114344368.1">
    <property type="nucleotide sequence ID" value="NZ_QFWQ01000007.1"/>
</dbReference>
<name>A0A368KE71_9GAMM</name>
<comment type="caution">
    <text evidence="10">The sequence shown here is derived from an EMBL/GenBank/DDBJ whole genome shotgun (WGS) entry which is preliminary data.</text>
</comment>
<dbReference type="Pfam" id="PF25183">
    <property type="entry name" value="OMP_b-brl_4"/>
    <property type="match status" value="1"/>
</dbReference>
<accession>A0A368KE71</accession>
<protein>
    <submittedName>
        <fullName evidence="10">TonB-dependent receptor</fullName>
    </submittedName>
</protein>
<keyword evidence="6" id="KW-0998">Cell outer membrane</keyword>
<dbReference type="GO" id="GO:0030246">
    <property type="term" value="F:carbohydrate binding"/>
    <property type="evidence" value="ECO:0007669"/>
    <property type="project" value="InterPro"/>
</dbReference>
<reference evidence="10 11" key="1">
    <citation type="submission" date="2018-05" db="EMBL/GenBank/DDBJ databases">
        <title>Draft genome sequence of Rhodanobacter denitrificans Yn1 isolated from gold copper mine.</title>
        <authorList>
            <person name="Yang N."/>
            <person name="Mazhar H.S."/>
            <person name="Rensing C."/>
        </authorList>
    </citation>
    <scope>NUCLEOTIDE SEQUENCE [LARGE SCALE GENOMIC DNA]</scope>
    <source>
        <strain evidence="10 11">Yn1</strain>
    </source>
</reference>
<dbReference type="Pfam" id="PF13620">
    <property type="entry name" value="CarboxypepD_reg"/>
    <property type="match status" value="1"/>
</dbReference>
<evidence type="ECO:0000259" key="9">
    <source>
        <dbReference type="Pfam" id="PF25183"/>
    </source>
</evidence>
<dbReference type="GO" id="GO:0009279">
    <property type="term" value="C:cell outer membrane"/>
    <property type="evidence" value="ECO:0007669"/>
    <property type="project" value="UniProtKB-SubCell"/>
</dbReference>
<dbReference type="EMBL" id="QFWQ01000007">
    <property type="protein sequence ID" value="RCS29406.1"/>
    <property type="molecule type" value="Genomic_DNA"/>
</dbReference>
<feature type="domain" description="TonB-dependent receptor plug" evidence="8">
    <location>
        <begin position="141"/>
        <end position="233"/>
    </location>
</feature>
<dbReference type="GO" id="GO:0015344">
    <property type="term" value="F:siderophore uptake transmembrane transporter activity"/>
    <property type="evidence" value="ECO:0007669"/>
    <property type="project" value="TreeGrafter"/>
</dbReference>
<evidence type="ECO:0000256" key="1">
    <source>
        <dbReference type="ARBA" id="ARBA00004571"/>
    </source>
</evidence>
<evidence type="ECO:0000256" key="4">
    <source>
        <dbReference type="ARBA" id="ARBA00022692"/>
    </source>
</evidence>
<dbReference type="OrthoDB" id="9768147at2"/>
<feature type="signal peptide" evidence="7">
    <location>
        <begin position="1"/>
        <end position="32"/>
    </location>
</feature>
<feature type="chain" id="PRO_5016844049" evidence="7">
    <location>
        <begin position="33"/>
        <end position="1004"/>
    </location>
</feature>
<dbReference type="SUPFAM" id="SSF56935">
    <property type="entry name" value="Porins"/>
    <property type="match status" value="1"/>
</dbReference>
<keyword evidence="3" id="KW-1134">Transmembrane beta strand</keyword>
<evidence type="ECO:0000313" key="11">
    <source>
        <dbReference type="Proteomes" id="UP000252387"/>
    </source>
</evidence>
<dbReference type="Gene3D" id="2.170.130.10">
    <property type="entry name" value="TonB-dependent receptor, plug domain"/>
    <property type="match status" value="1"/>
</dbReference>
<dbReference type="PANTHER" id="PTHR30069">
    <property type="entry name" value="TONB-DEPENDENT OUTER MEMBRANE RECEPTOR"/>
    <property type="match status" value="1"/>
</dbReference>
<dbReference type="InterPro" id="IPR057601">
    <property type="entry name" value="Oar-like_b-barrel"/>
</dbReference>